<feature type="chain" id="PRO_5004710294" description="SH3b domain-containing protein" evidence="1">
    <location>
        <begin position="20"/>
        <end position="121"/>
    </location>
</feature>
<keyword evidence="3" id="KW-1185">Reference proteome</keyword>
<dbReference type="HOGENOM" id="CLU_162448_0_0_6"/>
<dbReference type="RefSeq" id="WP_004905007.1">
    <property type="nucleotide sequence ID" value="NZ_BBTI01000007.1"/>
</dbReference>
<dbReference type="OrthoDB" id="8595802at2"/>
<reference evidence="2 3" key="1">
    <citation type="submission" date="2013-10" db="EMBL/GenBank/DDBJ databases">
        <title>The Genome Sequence of Acinetobacter brisouii CIP 110357.</title>
        <authorList>
            <consortium name="The Broad Institute Genomics Platform"/>
            <consortium name="The Broad Institute Genome Sequencing Center for Infectious Disease"/>
            <person name="Cerqueira G."/>
            <person name="Feldgarden M."/>
            <person name="Courvalin P."/>
            <person name="Grillot-Courvalin C."/>
            <person name="Clermont D."/>
            <person name="Rocha E."/>
            <person name="Yoon E.-J."/>
            <person name="Nemec A."/>
            <person name="Young S.K."/>
            <person name="Zeng Q."/>
            <person name="Gargeya S."/>
            <person name="Fitzgerald M."/>
            <person name="Abouelleil A."/>
            <person name="Alvarado L."/>
            <person name="Berlin A.M."/>
            <person name="Chapman S.B."/>
            <person name="Gainer-Dewar J."/>
            <person name="Goldberg J."/>
            <person name="Gnerre S."/>
            <person name="Griggs A."/>
            <person name="Gujja S."/>
            <person name="Hansen M."/>
            <person name="Howarth C."/>
            <person name="Imamovic A."/>
            <person name="Ireland A."/>
            <person name="Larimer J."/>
            <person name="McCowan C."/>
            <person name="Murphy C."/>
            <person name="Pearson M."/>
            <person name="Poon T.W."/>
            <person name="Priest M."/>
            <person name="Roberts A."/>
            <person name="Saif S."/>
            <person name="Shea T."/>
            <person name="Sykes S."/>
            <person name="Wortman J."/>
            <person name="Nusbaum C."/>
            <person name="Birren B."/>
        </authorList>
    </citation>
    <scope>NUCLEOTIDE SEQUENCE [LARGE SCALE GENOMIC DNA]</scope>
    <source>
        <strain evidence="2 3">CIP 110357</strain>
    </source>
</reference>
<feature type="signal peptide" evidence="1">
    <location>
        <begin position="1"/>
        <end position="19"/>
    </location>
</feature>
<evidence type="ECO:0008006" key="4">
    <source>
        <dbReference type="Google" id="ProtNLM"/>
    </source>
</evidence>
<gene>
    <name evidence="2" type="ORF">P255_01324</name>
</gene>
<comment type="caution">
    <text evidence="2">The sequence shown here is derived from an EMBL/GenBank/DDBJ whole genome shotgun (WGS) entry which is preliminary data.</text>
</comment>
<dbReference type="PATRIC" id="fig|1341683.3.peg.1312"/>
<dbReference type="EMBL" id="AYEU01000006">
    <property type="protein sequence ID" value="ESK50826.1"/>
    <property type="molecule type" value="Genomic_DNA"/>
</dbReference>
<keyword evidence="1" id="KW-0732">Signal</keyword>
<dbReference type="AlphaFoldDB" id="V2UQG6"/>
<name>V2UQG6_9GAMM</name>
<evidence type="ECO:0000256" key="1">
    <source>
        <dbReference type="SAM" id="SignalP"/>
    </source>
</evidence>
<organism evidence="2 3">
    <name type="scientific">Acinetobacter brisouii CIP 110357</name>
    <dbReference type="NCBI Taxonomy" id="1341683"/>
    <lineage>
        <taxon>Bacteria</taxon>
        <taxon>Pseudomonadati</taxon>
        <taxon>Pseudomonadota</taxon>
        <taxon>Gammaproteobacteria</taxon>
        <taxon>Moraxellales</taxon>
        <taxon>Moraxellaceae</taxon>
        <taxon>Acinetobacter</taxon>
    </lineage>
</organism>
<proteinExistence type="predicted"/>
<dbReference type="Proteomes" id="UP000018418">
    <property type="component" value="Unassembled WGS sequence"/>
</dbReference>
<evidence type="ECO:0000313" key="3">
    <source>
        <dbReference type="Proteomes" id="UP000018418"/>
    </source>
</evidence>
<accession>V2UQG6</accession>
<evidence type="ECO:0000313" key="2">
    <source>
        <dbReference type="EMBL" id="ESK50826.1"/>
    </source>
</evidence>
<protein>
    <recommendedName>
        <fullName evidence="4">SH3b domain-containing protein</fullName>
    </recommendedName>
</protein>
<sequence>MKKSYLFAISCLISSSLYASPNCDQLAKIAENNGGVQGLYKVKSLKGLRSYFYSAPSEQCKSKNVFIISKDTVFMYQKVKNENQWWMYVMYTANDGVTDTQGWVKVRDFDKLAGRTSPHLD</sequence>